<dbReference type="InterPro" id="IPR002797">
    <property type="entry name" value="Polysacc_synth"/>
</dbReference>
<dbReference type="GO" id="GO:0005886">
    <property type="term" value="C:plasma membrane"/>
    <property type="evidence" value="ECO:0007669"/>
    <property type="project" value="UniProtKB-SubCell"/>
</dbReference>
<evidence type="ECO:0000256" key="5">
    <source>
        <dbReference type="ARBA" id="ARBA00023136"/>
    </source>
</evidence>
<feature type="transmembrane region" description="Helical" evidence="6">
    <location>
        <begin position="113"/>
        <end position="137"/>
    </location>
</feature>
<reference evidence="7 8" key="1">
    <citation type="submission" date="2011-09" db="EMBL/GenBank/DDBJ databases">
        <title>The Genome Sequence of Bacillus smithii 7_3_47FAA.</title>
        <authorList>
            <consortium name="The Broad Institute Genome Sequencing Platform"/>
            <person name="Earl A."/>
            <person name="Ward D."/>
            <person name="Feldgarden M."/>
            <person name="Gevers D."/>
            <person name="Daigneault M."/>
            <person name="Strauss J."/>
            <person name="Allen-Vercoe E."/>
            <person name="Young S.K."/>
            <person name="Zeng Q."/>
            <person name="Gargeya S."/>
            <person name="Fitzgerald M."/>
            <person name="Haas B."/>
            <person name="Abouelleil A."/>
            <person name="Alvarado L."/>
            <person name="Arachchi H.M."/>
            <person name="Berlin A."/>
            <person name="Brown A."/>
            <person name="Chapman S.B."/>
            <person name="Chen Z."/>
            <person name="Dunbar C."/>
            <person name="Freedman E."/>
            <person name="Gearin G."/>
            <person name="Goldberg J."/>
            <person name="Griggs A."/>
            <person name="Gujja S."/>
            <person name="Heiman D."/>
            <person name="Howarth C."/>
            <person name="Larson L."/>
            <person name="Lui A."/>
            <person name="MacDonald P.J.P."/>
            <person name="Montmayeur A."/>
            <person name="Murphy C."/>
            <person name="Neiman D."/>
            <person name="Pearson M."/>
            <person name="Priest M."/>
            <person name="Roberts A."/>
            <person name="Saif S."/>
            <person name="Shea T."/>
            <person name="Shenoy N."/>
            <person name="Sisk P."/>
            <person name="Stolte C."/>
            <person name="Sykes S."/>
            <person name="Wortman J."/>
            <person name="Nusbaum C."/>
            <person name="Birren B."/>
        </authorList>
    </citation>
    <scope>NUCLEOTIDE SEQUENCE [LARGE SCALE GENOMIC DNA]</scope>
    <source>
        <strain evidence="7 8">7_3_47FAA</strain>
    </source>
</reference>
<name>G9QKJ9_9BACI</name>
<keyword evidence="3 6" id="KW-0812">Transmembrane</keyword>
<dbReference type="EMBL" id="ACWF01000081">
    <property type="protein sequence ID" value="EHL78329.1"/>
    <property type="molecule type" value="Genomic_DNA"/>
</dbReference>
<feature type="transmembrane region" description="Helical" evidence="6">
    <location>
        <begin position="376"/>
        <end position="394"/>
    </location>
</feature>
<evidence type="ECO:0000256" key="2">
    <source>
        <dbReference type="ARBA" id="ARBA00022475"/>
    </source>
</evidence>
<comment type="caution">
    <text evidence="7">The sequence shown here is derived from an EMBL/GenBank/DDBJ whole genome shotgun (WGS) entry which is preliminary data.</text>
</comment>
<keyword evidence="5 6" id="KW-0472">Membrane</keyword>
<sequence length="449" mass="50852">MTSFFKGTLILAVTAFFGETLEFLTNMVLTKELGEIGMGKYMAILPSVFLFVVIASLELPVSVSKYIAELQREYHRSTLQHAMRLATVTTSVLMLSAVIVFTFFPVFHGYHPMIRWLTLILIPVISFTSVARGYFMGIQQMRKIAFANFVRKFFQLLLLVVVYRFFDFDRETSILVALGTLIASEIVVFLYLMRAYVLYMRQMKNIPYKEMARKTVTKKLLGISLPTTGMRIFNSVINAIQPFLISYALMLGGVEEKTATAQFGMVAGVASTIGFFPAFIAHSLLVMLVPTVSEAYTRGEIGKLQGLLKHVIVITMLYGLAVSFVLYFYGGALTKLFGTSLLAYYYLQLMIPYFLFFYLAIPMQAFLIGMNLVKDAFYHSVWSTLISNLFIFWLGSNSHLQMAGVIIGMNIEAVLLAFLHYTTIYKKLHISFSKKQSSLSEMNWGNRRA</sequence>
<evidence type="ECO:0000256" key="4">
    <source>
        <dbReference type="ARBA" id="ARBA00022989"/>
    </source>
</evidence>
<feature type="transmembrane region" description="Helical" evidence="6">
    <location>
        <begin position="82"/>
        <end position="107"/>
    </location>
</feature>
<feature type="transmembrane region" description="Helical" evidence="6">
    <location>
        <begin position="172"/>
        <end position="199"/>
    </location>
</feature>
<feature type="transmembrane region" description="Helical" evidence="6">
    <location>
        <begin position="310"/>
        <end position="330"/>
    </location>
</feature>
<dbReference type="GeneID" id="87580868"/>
<dbReference type="PANTHER" id="PTHR30250:SF24">
    <property type="entry name" value="STAGE V SPORULATION PROTEIN B"/>
    <property type="match status" value="1"/>
</dbReference>
<feature type="transmembrane region" description="Helical" evidence="6">
    <location>
        <begin position="41"/>
        <end position="61"/>
    </location>
</feature>
<dbReference type="Pfam" id="PF01943">
    <property type="entry name" value="Polysacc_synt"/>
    <property type="match status" value="1"/>
</dbReference>
<organism evidence="7 8">
    <name type="scientific">Bacillus smithii 7_3_47FAA</name>
    <dbReference type="NCBI Taxonomy" id="665952"/>
    <lineage>
        <taxon>Bacteria</taxon>
        <taxon>Bacillati</taxon>
        <taxon>Bacillota</taxon>
        <taxon>Bacilli</taxon>
        <taxon>Bacillales</taxon>
        <taxon>Bacillaceae</taxon>
        <taxon>Bacillus</taxon>
    </lineage>
</organism>
<evidence type="ECO:0000313" key="8">
    <source>
        <dbReference type="Proteomes" id="UP000011747"/>
    </source>
</evidence>
<feature type="transmembrane region" description="Helical" evidence="6">
    <location>
        <begin position="7"/>
        <end position="29"/>
    </location>
</feature>
<keyword evidence="8" id="KW-1185">Reference proteome</keyword>
<dbReference type="AlphaFoldDB" id="G9QKJ9"/>
<feature type="transmembrane region" description="Helical" evidence="6">
    <location>
        <begin position="400"/>
        <end position="421"/>
    </location>
</feature>
<proteinExistence type="predicted"/>
<evidence type="ECO:0000256" key="6">
    <source>
        <dbReference type="SAM" id="Phobius"/>
    </source>
</evidence>
<dbReference type="PATRIC" id="fig|665952.3.peg.1540"/>
<evidence type="ECO:0000256" key="3">
    <source>
        <dbReference type="ARBA" id="ARBA00022692"/>
    </source>
</evidence>
<feature type="transmembrane region" description="Helical" evidence="6">
    <location>
        <begin position="350"/>
        <end position="369"/>
    </location>
</feature>
<gene>
    <name evidence="7" type="ORF">HMPREF1015_01688</name>
</gene>
<comment type="subcellular location">
    <subcellularLocation>
        <location evidence="1">Cell membrane</location>
        <topology evidence="1">Multi-pass membrane protein</topology>
    </subcellularLocation>
</comment>
<dbReference type="PANTHER" id="PTHR30250">
    <property type="entry name" value="PST FAMILY PREDICTED COLANIC ACID TRANSPORTER"/>
    <property type="match status" value="1"/>
</dbReference>
<dbReference type="HOGENOM" id="CLU_022017_2_0_9"/>
<dbReference type="InterPro" id="IPR050833">
    <property type="entry name" value="Poly_Biosynth_Transport"/>
</dbReference>
<feature type="transmembrane region" description="Helical" evidence="6">
    <location>
        <begin position="220"/>
        <end position="245"/>
    </location>
</feature>
<feature type="transmembrane region" description="Helical" evidence="6">
    <location>
        <begin position="265"/>
        <end position="289"/>
    </location>
</feature>
<dbReference type="RefSeq" id="WP_003353856.1">
    <property type="nucleotide sequence ID" value="NZ_JH414751.1"/>
</dbReference>
<keyword evidence="2" id="KW-1003">Cell membrane</keyword>
<feature type="transmembrane region" description="Helical" evidence="6">
    <location>
        <begin position="149"/>
        <end position="166"/>
    </location>
</feature>
<keyword evidence="4 6" id="KW-1133">Transmembrane helix</keyword>
<protein>
    <submittedName>
        <fullName evidence="7">Uncharacterized protein</fullName>
    </submittedName>
</protein>
<dbReference type="Proteomes" id="UP000011747">
    <property type="component" value="Unassembled WGS sequence"/>
</dbReference>
<evidence type="ECO:0000256" key="1">
    <source>
        <dbReference type="ARBA" id="ARBA00004651"/>
    </source>
</evidence>
<accession>G9QKJ9</accession>
<evidence type="ECO:0000313" key="7">
    <source>
        <dbReference type="EMBL" id="EHL78329.1"/>
    </source>
</evidence>